<sequence>MDEDLIVLGAQAETPAAGAEGSPAAGADEGHEAQIETAATPGEEQAESAAQPKPEPKTGEGDEGEPEKPKKRTGIHRMQDQIARLKAELESVRSASTGAGEDRKAAIEKEIGPAPKEADFDDYAAFEDAKAEHRLKKVLAEQRHADRAASDANRQAAARDEAVEAFQDRLEDVREAIPDADAVLKAASDREVKPHVQELVVESEKGGLLAYYLAKNPEKLAELNRMTPLQAAKAVGALEPRLTLAKPKKTPSAPAPAKPVGGSAAPSSPDAELDAWLAKTYRSRGA</sequence>
<dbReference type="Proteomes" id="UP001596292">
    <property type="component" value="Unassembled WGS sequence"/>
</dbReference>
<feature type="region of interest" description="Disordered" evidence="1">
    <location>
        <begin position="1"/>
        <end position="113"/>
    </location>
</feature>
<proteinExistence type="predicted"/>
<organism evidence="2 3">
    <name type="scientific">Methylobacterium komagatae</name>
    <dbReference type="NCBI Taxonomy" id="374425"/>
    <lineage>
        <taxon>Bacteria</taxon>
        <taxon>Pseudomonadati</taxon>
        <taxon>Pseudomonadota</taxon>
        <taxon>Alphaproteobacteria</taxon>
        <taxon>Hyphomicrobiales</taxon>
        <taxon>Methylobacteriaceae</taxon>
        <taxon>Methylobacterium</taxon>
    </lineage>
</organism>
<comment type="caution">
    <text evidence="2">The sequence shown here is derived from an EMBL/GenBank/DDBJ whole genome shotgun (WGS) entry which is preliminary data.</text>
</comment>
<accession>A0ABW2BL59</accession>
<name>A0ABW2BL59_9HYPH</name>
<feature type="region of interest" description="Disordered" evidence="1">
    <location>
        <begin position="238"/>
        <end position="271"/>
    </location>
</feature>
<feature type="compositionally biased region" description="Low complexity" evidence="1">
    <location>
        <begin position="12"/>
        <end position="27"/>
    </location>
</feature>
<evidence type="ECO:0000313" key="3">
    <source>
        <dbReference type="Proteomes" id="UP001596292"/>
    </source>
</evidence>
<gene>
    <name evidence="2" type="ORF">ACFQE0_13780</name>
</gene>
<dbReference type="RefSeq" id="WP_378970521.1">
    <property type="nucleotide sequence ID" value="NZ_JBHSWN010000001.1"/>
</dbReference>
<dbReference type="EMBL" id="JBHSWN010000001">
    <property type="protein sequence ID" value="MFC6790579.1"/>
    <property type="molecule type" value="Genomic_DNA"/>
</dbReference>
<keyword evidence="3" id="KW-1185">Reference proteome</keyword>
<feature type="compositionally biased region" description="Basic and acidic residues" evidence="1">
    <location>
        <begin position="77"/>
        <end position="91"/>
    </location>
</feature>
<evidence type="ECO:0008006" key="4">
    <source>
        <dbReference type="Google" id="ProtNLM"/>
    </source>
</evidence>
<evidence type="ECO:0000313" key="2">
    <source>
        <dbReference type="EMBL" id="MFC6790579.1"/>
    </source>
</evidence>
<evidence type="ECO:0000256" key="1">
    <source>
        <dbReference type="SAM" id="MobiDB-lite"/>
    </source>
</evidence>
<protein>
    <recommendedName>
        <fullName evidence="4">DUF4355 domain-containing protein</fullName>
    </recommendedName>
</protein>
<reference evidence="3" key="1">
    <citation type="journal article" date="2019" name="Int. J. Syst. Evol. Microbiol.">
        <title>The Global Catalogue of Microorganisms (GCM) 10K type strain sequencing project: providing services to taxonomists for standard genome sequencing and annotation.</title>
        <authorList>
            <consortium name="The Broad Institute Genomics Platform"/>
            <consortium name="The Broad Institute Genome Sequencing Center for Infectious Disease"/>
            <person name="Wu L."/>
            <person name="Ma J."/>
        </authorList>
    </citation>
    <scope>NUCLEOTIDE SEQUENCE [LARGE SCALE GENOMIC DNA]</scope>
    <source>
        <strain evidence="3">CCUG 48316</strain>
    </source>
</reference>
<feature type="compositionally biased region" description="Basic and acidic residues" evidence="1">
    <location>
        <begin position="100"/>
        <end position="111"/>
    </location>
</feature>